<reference evidence="2" key="2">
    <citation type="submission" date="2022-04" db="EMBL/GenBank/DDBJ databases">
        <authorList>
            <person name="Livingstone P.G."/>
        </authorList>
    </citation>
    <scope>NUCLEOTIDE SEQUENCE</scope>
    <source>
        <strain evidence="2">BRON_8</strain>
    </source>
</reference>
<reference evidence="2" key="1">
    <citation type="journal article" date="2022" name="Gene">
        <title>A genome-led study on the pathogenesis of Fusobacterium necrophorum infections.</title>
        <authorList>
            <person name="Thapa G."/>
            <person name="Jayal A."/>
            <person name="Sikazwe E."/>
            <person name="Perry T."/>
            <person name="Mohammed Al Balushi A."/>
            <person name="Livingstone P."/>
        </authorList>
    </citation>
    <scope>NUCLEOTIDE SEQUENCE</scope>
    <source>
        <strain evidence="2">BRON_8</strain>
    </source>
</reference>
<proteinExistence type="predicted"/>
<feature type="compositionally biased region" description="Basic and acidic residues" evidence="1">
    <location>
        <begin position="116"/>
        <end position="144"/>
    </location>
</feature>
<gene>
    <name evidence="2" type="ORF">MWG07_09955</name>
</gene>
<protein>
    <submittedName>
        <fullName evidence="2">Uncharacterized protein</fullName>
    </submittedName>
</protein>
<name>A0AAW6WDL1_9FUSO</name>
<dbReference type="SUPFAM" id="SSF46785">
    <property type="entry name" value="Winged helix' DNA-binding domain"/>
    <property type="match status" value="1"/>
</dbReference>
<dbReference type="RefSeq" id="WP_285049201.1">
    <property type="nucleotide sequence ID" value="NZ_JAMGTK010000019.1"/>
</dbReference>
<evidence type="ECO:0000313" key="3">
    <source>
        <dbReference type="Proteomes" id="UP001173223"/>
    </source>
</evidence>
<dbReference type="AlphaFoldDB" id="A0AAW6WDL1"/>
<dbReference type="Proteomes" id="UP001173223">
    <property type="component" value="Unassembled WGS sequence"/>
</dbReference>
<sequence length="252" mass="29942">MRFITTLNNQKCMEWGLNATQGILVSLLYEANSWAKEIILEDKVYYFVSRNLVLQELPMFFEKADTVYRTLKVLAEKGIIEYIKYKNMDLIRLTEKGKTWNFIKNNSEKNPTLEENSEKFPSELGKKSENNSEKNPTYKDTNKHKDINNNIKEKINKKEILIEHIQELDMEQERKEVFIEWIEYKQEIKNQYSSRKSIDILIKQWKNYDISTLKAALEKSIANGYKGLFIPKEPTRLKSYDPDSIDNMEVFR</sequence>
<dbReference type="InterPro" id="IPR036390">
    <property type="entry name" value="WH_DNA-bd_sf"/>
</dbReference>
<evidence type="ECO:0000313" key="2">
    <source>
        <dbReference type="EMBL" id="MDK4512573.1"/>
    </source>
</evidence>
<keyword evidence="3" id="KW-1185">Reference proteome</keyword>
<evidence type="ECO:0000256" key="1">
    <source>
        <dbReference type="SAM" id="MobiDB-lite"/>
    </source>
</evidence>
<organism evidence="2 3">
    <name type="scientific">Fusobacterium necrophorum</name>
    <dbReference type="NCBI Taxonomy" id="859"/>
    <lineage>
        <taxon>Bacteria</taxon>
        <taxon>Fusobacteriati</taxon>
        <taxon>Fusobacteriota</taxon>
        <taxon>Fusobacteriia</taxon>
        <taxon>Fusobacteriales</taxon>
        <taxon>Fusobacteriaceae</taxon>
        <taxon>Fusobacterium</taxon>
    </lineage>
</organism>
<dbReference type="EMBL" id="JAMGTK010000019">
    <property type="protein sequence ID" value="MDK4512573.1"/>
    <property type="molecule type" value="Genomic_DNA"/>
</dbReference>
<comment type="caution">
    <text evidence="2">The sequence shown here is derived from an EMBL/GenBank/DDBJ whole genome shotgun (WGS) entry which is preliminary data.</text>
</comment>
<accession>A0AAW6WDL1</accession>
<feature type="compositionally biased region" description="Polar residues" evidence="1">
    <location>
        <begin position="105"/>
        <end position="114"/>
    </location>
</feature>
<feature type="region of interest" description="Disordered" evidence="1">
    <location>
        <begin position="105"/>
        <end position="144"/>
    </location>
</feature>